<protein>
    <submittedName>
        <fullName evidence="2">Transposase</fullName>
    </submittedName>
</protein>
<evidence type="ECO:0000259" key="1">
    <source>
        <dbReference type="Pfam" id="PF13340"/>
    </source>
</evidence>
<dbReference type="InterPro" id="IPR025161">
    <property type="entry name" value="IS402-like_dom"/>
</dbReference>
<dbReference type="PANTHER" id="PTHR46637:SF1">
    <property type="entry name" value="BLL5188 PROTEIN"/>
    <property type="match status" value="1"/>
</dbReference>
<comment type="caution">
    <text evidence="2">The sequence shown here is derived from an EMBL/GenBank/DDBJ whole genome shotgun (WGS) entry which is preliminary data.</text>
</comment>
<feature type="domain" description="Insertion element IS402-like" evidence="1">
    <location>
        <begin position="3"/>
        <end position="51"/>
    </location>
</feature>
<reference evidence="2 3" key="1">
    <citation type="submission" date="2024-09" db="EMBL/GenBank/DDBJ databases">
        <authorList>
            <person name="Sun Q."/>
            <person name="Mori K."/>
        </authorList>
    </citation>
    <scope>NUCLEOTIDE SEQUENCE [LARGE SCALE GENOMIC DNA]</scope>
    <source>
        <strain evidence="2 3">JCM 3143</strain>
    </source>
</reference>
<dbReference type="RefSeq" id="WP_378521089.1">
    <property type="nucleotide sequence ID" value="NZ_JBHMBW010000094.1"/>
</dbReference>
<dbReference type="EMBL" id="JBHMBW010000094">
    <property type="protein sequence ID" value="MFB9630291.1"/>
    <property type="molecule type" value="Genomic_DNA"/>
</dbReference>
<dbReference type="InterPro" id="IPR052909">
    <property type="entry name" value="Transposase_6_like"/>
</dbReference>
<dbReference type="PANTHER" id="PTHR46637">
    <property type="entry name" value="TIS1421-TRANSPOSASE PROTEIN A"/>
    <property type="match status" value="1"/>
</dbReference>
<name>A0ABV5SF49_9ACTN</name>
<accession>A0ABV5SF49</accession>
<organism evidence="2 3">
    <name type="scientific">Nonomuraea helvata</name>
    <dbReference type="NCBI Taxonomy" id="37484"/>
    <lineage>
        <taxon>Bacteria</taxon>
        <taxon>Bacillati</taxon>
        <taxon>Actinomycetota</taxon>
        <taxon>Actinomycetes</taxon>
        <taxon>Streptosporangiales</taxon>
        <taxon>Streptosporangiaceae</taxon>
        <taxon>Nonomuraea</taxon>
    </lineage>
</organism>
<sequence>MPDLRQQFNAVMWRFRSGSPWRGLPAEYGSWSTAYDRFRIWASAGVFQQLMQAAIGEAAARGQASIIPGRHQTWSPRSDRTAV</sequence>
<dbReference type="Pfam" id="PF13340">
    <property type="entry name" value="DUF4096"/>
    <property type="match status" value="1"/>
</dbReference>
<dbReference type="Proteomes" id="UP001589532">
    <property type="component" value="Unassembled WGS sequence"/>
</dbReference>
<evidence type="ECO:0000313" key="2">
    <source>
        <dbReference type="EMBL" id="MFB9630291.1"/>
    </source>
</evidence>
<evidence type="ECO:0000313" key="3">
    <source>
        <dbReference type="Proteomes" id="UP001589532"/>
    </source>
</evidence>
<keyword evidence="3" id="KW-1185">Reference proteome</keyword>
<gene>
    <name evidence="2" type="ORF">ACFFSA_45070</name>
</gene>
<proteinExistence type="predicted"/>